<organism evidence="1 2">
    <name type="scientific">Potamilus streckersoni</name>
    <dbReference type="NCBI Taxonomy" id="2493646"/>
    <lineage>
        <taxon>Eukaryota</taxon>
        <taxon>Metazoa</taxon>
        <taxon>Spiralia</taxon>
        <taxon>Lophotrochozoa</taxon>
        <taxon>Mollusca</taxon>
        <taxon>Bivalvia</taxon>
        <taxon>Autobranchia</taxon>
        <taxon>Heteroconchia</taxon>
        <taxon>Palaeoheterodonta</taxon>
        <taxon>Unionida</taxon>
        <taxon>Unionoidea</taxon>
        <taxon>Unionidae</taxon>
        <taxon>Ambleminae</taxon>
        <taxon>Lampsilini</taxon>
        <taxon>Potamilus</taxon>
    </lineage>
</organism>
<comment type="caution">
    <text evidence="1">The sequence shown here is derived from an EMBL/GenBank/DDBJ whole genome shotgun (WGS) entry which is preliminary data.</text>
</comment>
<keyword evidence="2" id="KW-1185">Reference proteome</keyword>
<protein>
    <submittedName>
        <fullName evidence="1">Uncharacterized protein</fullName>
    </submittedName>
</protein>
<accession>A0AAE0W3E1</accession>
<dbReference type="AlphaFoldDB" id="A0AAE0W3E1"/>
<proteinExistence type="predicted"/>
<reference evidence="1" key="3">
    <citation type="submission" date="2023-05" db="EMBL/GenBank/DDBJ databases">
        <authorList>
            <person name="Smith C.H."/>
        </authorList>
    </citation>
    <scope>NUCLEOTIDE SEQUENCE</scope>
    <source>
        <strain evidence="1">CHS0354</strain>
        <tissue evidence="1">Mantle</tissue>
    </source>
</reference>
<evidence type="ECO:0000313" key="1">
    <source>
        <dbReference type="EMBL" id="KAK3598800.1"/>
    </source>
</evidence>
<name>A0AAE0W3E1_9BIVA</name>
<dbReference type="EMBL" id="JAEAOA010001278">
    <property type="protein sequence ID" value="KAK3598800.1"/>
    <property type="molecule type" value="Genomic_DNA"/>
</dbReference>
<evidence type="ECO:0000313" key="2">
    <source>
        <dbReference type="Proteomes" id="UP001195483"/>
    </source>
</evidence>
<dbReference type="Proteomes" id="UP001195483">
    <property type="component" value="Unassembled WGS sequence"/>
</dbReference>
<gene>
    <name evidence="1" type="ORF">CHS0354_020911</name>
</gene>
<reference evidence="1" key="1">
    <citation type="journal article" date="2021" name="Genome Biol. Evol.">
        <title>A High-Quality Reference Genome for a Parasitic Bivalve with Doubly Uniparental Inheritance (Bivalvia: Unionida).</title>
        <authorList>
            <person name="Smith C.H."/>
        </authorList>
    </citation>
    <scope>NUCLEOTIDE SEQUENCE</scope>
    <source>
        <strain evidence="1">CHS0354</strain>
    </source>
</reference>
<reference evidence="1" key="2">
    <citation type="journal article" date="2021" name="Genome Biol. Evol.">
        <title>Developing a high-quality reference genome for a parasitic bivalve with doubly uniparental inheritance (Bivalvia: Unionida).</title>
        <authorList>
            <person name="Smith C.H."/>
        </authorList>
    </citation>
    <scope>NUCLEOTIDE SEQUENCE</scope>
    <source>
        <strain evidence="1">CHS0354</strain>
        <tissue evidence="1">Mantle</tissue>
    </source>
</reference>
<sequence length="64" mass="7430">MSKAVYKSSLKVNDVKGRQEKVVTGKRYQRQPTKVLTEYHISDVVVQNGYHMRNEKINYELTGS</sequence>